<dbReference type="AlphaFoldDB" id="A0A9N9CSJ2"/>
<protein>
    <submittedName>
        <fullName evidence="1">13546_t:CDS:1</fullName>
    </submittedName>
</protein>
<accession>A0A9N9CSJ2</accession>
<dbReference type="OrthoDB" id="2427761at2759"/>
<dbReference type="EMBL" id="CAJVPS010005227">
    <property type="protein sequence ID" value="CAG8612729.1"/>
    <property type="molecule type" value="Genomic_DNA"/>
</dbReference>
<proteinExistence type="predicted"/>
<feature type="non-terminal residue" evidence="1">
    <location>
        <position position="1"/>
    </location>
</feature>
<keyword evidence="2" id="KW-1185">Reference proteome</keyword>
<comment type="caution">
    <text evidence="1">The sequence shown here is derived from an EMBL/GenBank/DDBJ whole genome shotgun (WGS) entry which is preliminary data.</text>
</comment>
<gene>
    <name evidence="1" type="ORF">ALEPTO_LOCUS8634</name>
</gene>
<organism evidence="1 2">
    <name type="scientific">Ambispora leptoticha</name>
    <dbReference type="NCBI Taxonomy" id="144679"/>
    <lineage>
        <taxon>Eukaryota</taxon>
        <taxon>Fungi</taxon>
        <taxon>Fungi incertae sedis</taxon>
        <taxon>Mucoromycota</taxon>
        <taxon>Glomeromycotina</taxon>
        <taxon>Glomeromycetes</taxon>
        <taxon>Archaeosporales</taxon>
        <taxon>Ambisporaceae</taxon>
        <taxon>Ambispora</taxon>
    </lineage>
</organism>
<evidence type="ECO:0000313" key="1">
    <source>
        <dbReference type="EMBL" id="CAG8612729.1"/>
    </source>
</evidence>
<reference evidence="1" key="1">
    <citation type="submission" date="2021-06" db="EMBL/GenBank/DDBJ databases">
        <authorList>
            <person name="Kallberg Y."/>
            <person name="Tangrot J."/>
            <person name="Rosling A."/>
        </authorList>
    </citation>
    <scope>NUCLEOTIDE SEQUENCE</scope>
    <source>
        <strain evidence="1">FL130A</strain>
    </source>
</reference>
<name>A0A9N9CSJ2_9GLOM</name>
<sequence>MSTVFEKKVSIEQLEFEGWETDLDPESLSLISVLNFRRGKDDFSFDKHTEHLTISKFLSYVTTNTADERWRKSTSVLIEALRAMAWLRIGLGMGYYIRWASSKSVWGWAIMSKQPPKWPDSGEPEYIFQLLFLLNPYISLKDQAQTEKVKAFWLEVDLEKSQKLSNAILEKKKTELKQKDMDIKLTRALEHSVAGNEAHKLLNSQRLNFIDSLNNSIGPLVDFVDGEKDEKDGDHTEVTIYDG</sequence>
<dbReference type="Proteomes" id="UP000789508">
    <property type="component" value="Unassembled WGS sequence"/>
</dbReference>
<evidence type="ECO:0000313" key="2">
    <source>
        <dbReference type="Proteomes" id="UP000789508"/>
    </source>
</evidence>